<proteinExistence type="predicted"/>
<feature type="compositionally biased region" description="Basic and acidic residues" evidence="1">
    <location>
        <begin position="88"/>
        <end position="102"/>
    </location>
</feature>
<feature type="compositionally biased region" description="Acidic residues" evidence="1">
    <location>
        <begin position="67"/>
        <end position="78"/>
    </location>
</feature>
<evidence type="ECO:0000313" key="2">
    <source>
        <dbReference type="EMBL" id="KAK5986105.1"/>
    </source>
</evidence>
<evidence type="ECO:0000313" key="3">
    <source>
        <dbReference type="Proteomes" id="UP001331761"/>
    </source>
</evidence>
<organism evidence="2 3">
    <name type="scientific">Trichostrongylus colubriformis</name>
    <name type="common">Black scour worm</name>
    <dbReference type="NCBI Taxonomy" id="6319"/>
    <lineage>
        <taxon>Eukaryota</taxon>
        <taxon>Metazoa</taxon>
        <taxon>Ecdysozoa</taxon>
        <taxon>Nematoda</taxon>
        <taxon>Chromadorea</taxon>
        <taxon>Rhabditida</taxon>
        <taxon>Rhabditina</taxon>
        <taxon>Rhabditomorpha</taxon>
        <taxon>Strongyloidea</taxon>
        <taxon>Trichostrongylidae</taxon>
        <taxon>Trichostrongylus</taxon>
    </lineage>
</organism>
<evidence type="ECO:0000256" key="1">
    <source>
        <dbReference type="SAM" id="MobiDB-lite"/>
    </source>
</evidence>
<feature type="compositionally biased region" description="Acidic residues" evidence="1">
    <location>
        <begin position="8"/>
        <end position="22"/>
    </location>
</feature>
<keyword evidence="3" id="KW-1185">Reference proteome</keyword>
<reference evidence="2 3" key="1">
    <citation type="submission" date="2019-10" db="EMBL/GenBank/DDBJ databases">
        <title>Assembly and Annotation for the nematode Trichostrongylus colubriformis.</title>
        <authorList>
            <person name="Martin J."/>
        </authorList>
    </citation>
    <scope>NUCLEOTIDE SEQUENCE [LARGE SCALE GENOMIC DNA]</scope>
    <source>
        <strain evidence="2">G859</strain>
        <tissue evidence="2">Whole worm</tissue>
    </source>
</reference>
<sequence>MDLTNSTEEIDQLDVETAEDQTAELVNDDVAVGEPRLSNESANSTASSSSSSKRKSFQPQKNIEDVEHPDEEDDDENPSQDINTNDDGLVKSEDKPETENSRQFEGLSALQSQLNQPNMKFQEMFETQRKLYNNIIEQQKKFFPPQPPPQQPPAEIMPDKVRPRDFTQLAQTLKTEIIDSLSGSIDKVCDINNV</sequence>
<dbReference type="Proteomes" id="UP001331761">
    <property type="component" value="Unassembled WGS sequence"/>
</dbReference>
<dbReference type="AlphaFoldDB" id="A0AAN8G4N8"/>
<gene>
    <name evidence="2" type="ORF">GCK32_016082</name>
</gene>
<feature type="region of interest" description="Disordered" evidence="1">
    <location>
        <begin position="1"/>
        <end position="106"/>
    </location>
</feature>
<accession>A0AAN8G4N8</accession>
<feature type="compositionally biased region" description="Low complexity" evidence="1">
    <location>
        <begin position="38"/>
        <end position="51"/>
    </location>
</feature>
<dbReference type="EMBL" id="WIXE01001015">
    <property type="protein sequence ID" value="KAK5986105.1"/>
    <property type="molecule type" value="Genomic_DNA"/>
</dbReference>
<protein>
    <submittedName>
        <fullName evidence="2">Uncharacterized protein</fullName>
    </submittedName>
</protein>
<comment type="caution">
    <text evidence="2">The sequence shown here is derived from an EMBL/GenBank/DDBJ whole genome shotgun (WGS) entry which is preliminary data.</text>
</comment>
<name>A0AAN8G4N8_TRICO</name>